<evidence type="ECO:0000313" key="4">
    <source>
        <dbReference type="EMBL" id="NZA01977.1"/>
    </source>
</evidence>
<evidence type="ECO:0000259" key="3">
    <source>
        <dbReference type="Pfam" id="PF00912"/>
    </source>
</evidence>
<dbReference type="Proteomes" id="UP000589716">
    <property type="component" value="Unassembled WGS sequence"/>
</dbReference>
<dbReference type="GO" id="GO:0030288">
    <property type="term" value="C:outer membrane-bounded periplasmic space"/>
    <property type="evidence" value="ECO:0007669"/>
    <property type="project" value="TreeGrafter"/>
</dbReference>
<comment type="caution">
    <text evidence="4">The sequence shown here is derived from an EMBL/GenBank/DDBJ whole genome shotgun (WGS) entry which is preliminary data.</text>
</comment>
<organism evidence="4 5">
    <name type="scientific">Ottowia beijingensis</name>
    <dbReference type="NCBI Taxonomy" id="1207057"/>
    <lineage>
        <taxon>Bacteria</taxon>
        <taxon>Pseudomonadati</taxon>
        <taxon>Pseudomonadota</taxon>
        <taxon>Betaproteobacteria</taxon>
        <taxon>Burkholderiales</taxon>
        <taxon>Comamonadaceae</taxon>
        <taxon>Ottowia</taxon>
    </lineage>
</organism>
<sequence length="194" mass="21459">MLAAEDQRFFEHPGYDLAELLAALDANQQHAAIRRGGSTITQQVAKLMVAGDERTLARKLRELLYAVEIEQTLGKARILQLYLNLAPWGEDAQGRLLCGADAAARHYFDVPARRLSPRQAVTLAAMLRNPQREAARWAQEGSVDRDRLAWIAQQVRGVPVRQRRGLVAQLQAESSPQAVTSVPADRTAMIVDGL</sequence>
<dbReference type="Pfam" id="PF00912">
    <property type="entry name" value="Transgly"/>
    <property type="match status" value="1"/>
</dbReference>
<dbReference type="RefSeq" id="WP_180550365.1">
    <property type="nucleotide sequence ID" value="NZ_JACCKX010000001.1"/>
</dbReference>
<proteinExistence type="predicted"/>
<comment type="pathway">
    <text evidence="1">Cell wall biogenesis; peptidoglycan biosynthesis.</text>
</comment>
<gene>
    <name evidence="4" type="ORF">H0I39_09795</name>
</gene>
<keyword evidence="5" id="KW-1185">Reference proteome</keyword>
<dbReference type="SUPFAM" id="SSF53955">
    <property type="entry name" value="Lysozyme-like"/>
    <property type="match status" value="1"/>
</dbReference>
<dbReference type="GO" id="GO:0008955">
    <property type="term" value="F:peptidoglycan glycosyltransferase activity"/>
    <property type="evidence" value="ECO:0007669"/>
    <property type="project" value="TreeGrafter"/>
</dbReference>
<keyword evidence="2" id="KW-0808">Transferase</keyword>
<dbReference type="InterPro" id="IPR001264">
    <property type="entry name" value="Glyco_trans_51"/>
</dbReference>
<reference evidence="4 5" key="1">
    <citation type="submission" date="2020-07" db="EMBL/GenBank/DDBJ databases">
        <authorList>
            <person name="Maaloum M."/>
        </authorList>
    </citation>
    <scope>NUCLEOTIDE SEQUENCE [LARGE SCALE GENOMIC DNA]</scope>
    <source>
        <strain evidence="4 5">GCS-AN-3</strain>
    </source>
</reference>
<dbReference type="EMBL" id="JACCKX010000001">
    <property type="protein sequence ID" value="NZA01977.1"/>
    <property type="molecule type" value="Genomic_DNA"/>
</dbReference>
<dbReference type="InterPro" id="IPR023346">
    <property type="entry name" value="Lysozyme-like_dom_sf"/>
</dbReference>
<protein>
    <submittedName>
        <fullName evidence="4">Transglycosylase domain-containing protein</fullName>
    </submittedName>
</protein>
<dbReference type="InterPro" id="IPR036950">
    <property type="entry name" value="PBP_transglycosylase"/>
</dbReference>
<dbReference type="PANTHER" id="PTHR32282:SF33">
    <property type="entry name" value="PEPTIDOGLYCAN GLYCOSYLTRANSFERASE"/>
    <property type="match status" value="1"/>
</dbReference>
<dbReference type="AlphaFoldDB" id="A0A853IWB7"/>
<dbReference type="PANTHER" id="PTHR32282">
    <property type="entry name" value="BINDING PROTEIN TRANSPEPTIDASE, PUTATIVE-RELATED"/>
    <property type="match status" value="1"/>
</dbReference>
<name>A0A853IWB7_9BURK</name>
<evidence type="ECO:0000256" key="1">
    <source>
        <dbReference type="ARBA" id="ARBA00004752"/>
    </source>
</evidence>
<dbReference type="InterPro" id="IPR050396">
    <property type="entry name" value="Glycosyltr_51/Transpeptidase"/>
</dbReference>
<feature type="domain" description="Glycosyl transferase family 51" evidence="3">
    <location>
        <begin position="2"/>
        <end position="142"/>
    </location>
</feature>
<evidence type="ECO:0000313" key="5">
    <source>
        <dbReference type="Proteomes" id="UP000589716"/>
    </source>
</evidence>
<accession>A0A853IWB7</accession>
<evidence type="ECO:0000256" key="2">
    <source>
        <dbReference type="ARBA" id="ARBA00022679"/>
    </source>
</evidence>
<dbReference type="Gene3D" id="1.10.3810.10">
    <property type="entry name" value="Biosynthetic peptidoglycan transglycosylase-like"/>
    <property type="match status" value="1"/>
</dbReference>
<dbReference type="GO" id="GO:0009252">
    <property type="term" value="P:peptidoglycan biosynthetic process"/>
    <property type="evidence" value="ECO:0007669"/>
    <property type="project" value="TreeGrafter"/>
</dbReference>